<organism evidence="2 3">
    <name type="scientific">Chionoecetes opilio</name>
    <name type="common">Atlantic snow crab</name>
    <name type="synonym">Cancer opilio</name>
    <dbReference type="NCBI Taxonomy" id="41210"/>
    <lineage>
        <taxon>Eukaryota</taxon>
        <taxon>Metazoa</taxon>
        <taxon>Ecdysozoa</taxon>
        <taxon>Arthropoda</taxon>
        <taxon>Crustacea</taxon>
        <taxon>Multicrustacea</taxon>
        <taxon>Malacostraca</taxon>
        <taxon>Eumalacostraca</taxon>
        <taxon>Eucarida</taxon>
        <taxon>Decapoda</taxon>
        <taxon>Pleocyemata</taxon>
        <taxon>Brachyura</taxon>
        <taxon>Eubrachyura</taxon>
        <taxon>Majoidea</taxon>
        <taxon>Majidae</taxon>
        <taxon>Chionoecetes</taxon>
    </lineage>
</organism>
<feature type="compositionally biased region" description="Basic residues" evidence="1">
    <location>
        <begin position="103"/>
        <end position="114"/>
    </location>
</feature>
<evidence type="ECO:0000313" key="3">
    <source>
        <dbReference type="Proteomes" id="UP000770661"/>
    </source>
</evidence>
<feature type="compositionally biased region" description="Basic and acidic residues" evidence="1">
    <location>
        <begin position="73"/>
        <end position="87"/>
    </location>
</feature>
<feature type="compositionally biased region" description="Polar residues" evidence="1">
    <location>
        <begin position="29"/>
        <end position="39"/>
    </location>
</feature>
<gene>
    <name evidence="2" type="ORF">GWK47_020487</name>
</gene>
<feature type="compositionally biased region" description="Basic and acidic residues" evidence="1">
    <location>
        <begin position="354"/>
        <end position="369"/>
    </location>
</feature>
<reference evidence="2" key="1">
    <citation type="submission" date="2020-07" db="EMBL/GenBank/DDBJ databases">
        <title>The High-quality genome of the commercially important snow crab, Chionoecetes opilio.</title>
        <authorList>
            <person name="Jeong J.-H."/>
            <person name="Ryu S."/>
        </authorList>
    </citation>
    <scope>NUCLEOTIDE SEQUENCE</scope>
    <source>
        <strain evidence="2">MADBK_172401_WGS</strain>
        <tissue evidence="2">Digestive gland</tissue>
    </source>
</reference>
<feature type="compositionally biased region" description="Basic residues" evidence="1">
    <location>
        <begin position="313"/>
        <end position="322"/>
    </location>
</feature>
<sequence length="716" mass="76803">MPGAKSPGLGALEPGRPAPGMPPKLQEATLPQANVQGLPSRQKEPQRTLRGPNPQLPDREGDTSPTAGEGGDEASHRSRNGSDKTPEAKGPILRTWSRGITGRSRKASCRRAKRPVTAPSSRRGTPNVAHAVGSHRQTADSGARAGTGHQEKATWPPENPPGESQAGKRRQHRHSSKQVGGSTPGGTREDASGRLRNEKGGGSPRQTGSRKVEDHEPPPLRPGEDHNPIPGRALPADIAEARSRRSKPWREGRGRGSSTPTTPEEREVRMGKAPGTPTEPEQRRPYPGRPRPANRGEGRGRRHHHIPIQYQHDRRRPKRSRGSRPESLRRGARGAELEAPGREGRRAALGFAEKPPKKEAKQGEGRDEPQNETPPPHKQRRTSSGRCEPRNAEHPAPLPAANREGEGGGEGGAPGQYERRIHPPPAGSTWQARKRPTPRPGPWEGPGGGGGGVGGWLSDACDASGTSTSDESVRLPMVPRGRPGNARRPDPALGRVRAGVGGGCATPATLRAPARATNPSASCWFHVAGQETPDAPTRPLGGSGRGWRVAERRLRRSRQQHERRIHPPPSGFTWQTRKRPTPRPGPWEGPGEGGVWLYDVCDALGTSLSDVSIRLPLVPRGRPGNHQHPVPALGRVRAGVGCGCATSATHWAPAGATYPSASHWFHVAGQETPNTPPRPLGGSGRGWGVAVRRLRRTGHQLEQRIHPQLTHGKSSD</sequence>
<feature type="region of interest" description="Disordered" evidence="1">
    <location>
        <begin position="557"/>
        <end position="590"/>
    </location>
</feature>
<name>A0A8J4XPR9_CHIOP</name>
<dbReference type="Proteomes" id="UP000770661">
    <property type="component" value="Unassembled WGS sequence"/>
</dbReference>
<feature type="compositionally biased region" description="Basic and acidic residues" evidence="1">
    <location>
        <begin position="323"/>
        <end position="346"/>
    </location>
</feature>
<feature type="compositionally biased region" description="Basic and acidic residues" evidence="1">
    <location>
        <begin position="210"/>
        <end position="227"/>
    </location>
</feature>
<evidence type="ECO:0000313" key="2">
    <source>
        <dbReference type="EMBL" id="KAG0711508.1"/>
    </source>
</evidence>
<keyword evidence="3" id="KW-1185">Reference proteome</keyword>
<comment type="caution">
    <text evidence="2">The sequence shown here is derived from an EMBL/GenBank/DDBJ whole genome shotgun (WGS) entry which is preliminary data.</text>
</comment>
<evidence type="ECO:0000256" key="1">
    <source>
        <dbReference type="SAM" id="MobiDB-lite"/>
    </source>
</evidence>
<feature type="region of interest" description="Disordered" evidence="1">
    <location>
        <begin position="1"/>
        <end position="498"/>
    </location>
</feature>
<proteinExistence type="predicted"/>
<feature type="compositionally biased region" description="Basic residues" evidence="1">
    <location>
        <begin position="557"/>
        <end position="566"/>
    </location>
</feature>
<accession>A0A8J4XPR9</accession>
<dbReference type="EMBL" id="JACEEZ010023259">
    <property type="protein sequence ID" value="KAG0711508.1"/>
    <property type="molecule type" value="Genomic_DNA"/>
</dbReference>
<feature type="compositionally biased region" description="Basic residues" evidence="1">
    <location>
        <begin position="167"/>
        <end position="176"/>
    </location>
</feature>
<dbReference type="AlphaFoldDB" id="A0A8J4XPR9"/>
<protein>
    <submittedName>
        <fullName evidence="2">Uncharacterized protein</fullName>
    </submittedName>
</protein>
<feature type="compositionally biased region" description="Basic and acidic residues" evidence="1">
    <location>
        <begin position="239"/>
        <end position="254"/>
    </location>
</feature>
<feature type="compositionally biased region" description="Basic and acidic residues" evidence="1">
    <location>
        <begin position="187"/>
        <end position="199"/>
    </location>
</feature>
<feature type="compositionally biased region" description="Gly residues" evidence="1">
    <location>
        <begin position="444"/>
        <end position="455"/>
    </location>
</feature>